<feature type="chain" id="PRO_5035719326" description="Vesicular, overexpressed in cancer, prosurvival protein 1" evidence="3">
    <location>
        <begin position="18"/>
        <end position="163"/>
    </location>
</feature>
<reference evidence="5" key="1">
    <citation type="submission" date="2010-08" db="EMBL/GenBank/DDBJ databases">
        <authorList>
            <consortium name="Caenorhabditis japonica Sequencing Consortium"/>
            <person name="Wilson R.K."/>
        </authorList>
    </citation>
    <scope>NUCLEOTIDE SEQUENCE [LARGE SCALE GENOMIC DNA]</scope>
    <source>
        <strain evidence="5">DF5081</strain>
    </source>
</reference>
<evidence type="ECO:0000313" key="5">
    <source>
        <dbReference type="Proteomes" id="UP000005237"/>
    </source>
</evidence>
<evidence type="ECO:0000256" key="1">
    <source>
        <dbReference type="SAM" id="MobiDB-lite"/>
    </source>
</evidence>
<dbReference type="AlphaFoldDB" id="A0A8R1EK12"/>
<feature type="signal peptide" evidence="3">
    <location>
        <begin position="1"/>
        <end position="17"/>
    </location>
</feature>
<reference evidence="4" key="2">
    <citation type="submission" date="2022-06" db="UniProtKB">
        <authorList>
            <consortium name="EnsemblMetazoa"/>
        </authorList>
    </citation>
    <scope>IDENTIFICATION</scope>
    <source>
        <strain evidence="4">DF5081</strain>
    </source>
</reference>
<proteinExistence type="predicted"/>
<name>A0A8R1EK12_CAEJA</name>
<evidence type="ECO:0000256" key="2">
    <source>
        <dbReference type="SAM" id="Phobius"/>
    </source>
</evidence>
<keyword evidence="3" id="KW-0732">Signal</keyword>
<keyword evidence="2" id="KW-0472">Membrane</keyword>
<evidence type="ECO:0000256" key="3">
    <source>
        <dbReference type="SAM" id="SignalP"/>
    </source>
</evidence>
<keyword evidence="2" id="KW-0812">Transmembrane</keyword>
<protein>
    <recommendedName>
        <fullName evidence="6">Vesicular, overexpressed in cancer, prosurvival protein 1</fullName>
    </recommendedName>
</protein>
<evidence type="ECO:0008006" key="6">
    <source>
        <dbReference type="Google" id="ProtNLM"/>
    </source>
</evidence>
<feature type="region of interest" description="Disordered" evidence="1">
    <location>
        <begin position="119"/>
        <end position="163"/>
    </location>
</feature>
<keyword evidence="5" id="KW-1185">Reference proteome</keyword>
<sequence length="163" mass="18242">MRCLLFILLVLSFEAEAAERNADNVPNPHVGERGFIIQSTPVWAWILLIVCGIPIFFCGCCCICCWCRLCCRLLRYRPVPNDGCGDEGEGQPRRNSPFNVMEIFSNMFSDDRTMINSFFPIRDGGRDGDENQPINEENGRQGDGGLYPLQELKDRASGGSGNK</sequence>
<dbReference type="Proteomes" id="UP000005237">
    <property type="component" value="Unassembled WGS sequence"/>
</dbReference>
<feature type="transmembrane region" description="Helical" evidence="2">
    <location>
        <begin position="41"/>
        <end position="67"/>
    </location>
</feature>
<evidence type="ECO:0000313" key="4">
    <source>
        <dbReference type="EnsemblMetazoa" id="CJA38598a.1"/>
    </source>
</evidence>
<keyword evidence="2" id="KW-1133">Transmembrane helix</keyword>
<accession>A0A8R1EK12</accession>
<dbReference type="EnsemblMetazoa" id="CJA38598a.1">
    <property type="protein sequence ID" value="CJA38598a.1"/>
    <property type="gene ID" value="WBGene00214445"/>
</dbReference>
<organism evidence="4 5">
    <name type="scientific">Caenorhabditis japonica</name>
    <dbReference type="NCBI Taxonomy" id="281687"/>
    <lineage>
        <taxon>Eukaryota</taxon>
        <taxon>Metazoa</taxon>
        <taxon>Ecdysozoa</taxon>
        <taxon>Nematoda</taxon>
        <taxon>Chromadorea</taxon>
        <taxon>Rhabditida</taxon>
        <taxon>Rhabditina</taxon>
        <taxon>Rhabditomorpha</taxon>
        <taxon>Rhabditoidea</taxon>
        <taxon>Rhabditidae</taxon>
        <taxon>Peloderinae</taxon>
        <taxon>Caenorhabditis</taxon>
    </lineage>
</organism>